<accession>A0A6J1BY58</accession>
<dbReference type="SUPFAM" id="SSF57959">
    <property type="entry name" value="Leucine zipper domain"/>
    <property type="match status" value="1"/>
</dbReference>
<evidence type="ECO:0000256" key="6">
    <source>
        <dbReference type="SAM" id="Coils"/>
    </source>
</evidence>
<name>A0A6J1BY58_MOMCH</name>
<dbReference type="GO" id="GO:0003700">
    <property type="term" value="F:DNA-binding transcription factor activity"/>
    <property type="evidence" value="ECO:0007669"/>
    <property type="project" value="InterPro"/>
</dbReference>
<evidence type="ECO:0000313" key="10">
    <source>
        <dbReference type="Proteomes" id="UP000504603"/>
    </source>
</evidence>
<dbReference type="InterPro" id="IPR004827">
    <property type="entry name" value="bZIP"/>
</dbReference>
<keyword evidence="8" id="KW-0732">Signal</keyword>
<keyword evidence="10" id="KW-1185">Reference proteome</keyword>
<keyword evidence="6" id="KW-0175">Coiled coil</keyword>
<dbReference type="CDD" id="cd14702">
    <property type="entry name" value="bZIP_plant_GBF1"/>
    <property type="match status" value="1"/>
</dbReference>
<dbReference type="GO" id="GO:0005634">
    <property type="term" value="C:nucleus"/>
    <property type="evidence" value="ECO:0007669"/>
    <property type="project" value="UniProtKB-SubCell"/>
</dbReference>
<dbReference type="GO" id="GO:0046982">
    <property type="term" value="F:protein heterodimerization activity"/>
    <property type="evidence" value="ECO:0007669"/>
    <property type="project" value="UniProtKB-ARBA"/>
</dbReference>
<dbReference type="PROSITE" id="PS50217">
    <property type="entry name" value="BZIP"/>
    <property type="match status" value="1"/>
</dbReference>
<protein>
    <submittedName>
        <fullName evidence="11">Basic leucine zipper 9-like</fullName>
    </submittedName>
</protein>
<dbReference type="FunFam" id="1.20.5.170:FF:000020">
    <property type="entry name" value="BZIP transcription factor"/>
    <property type="match status" value="1"/>
</dbReference>
<dbReference type="PANTHER" id="PTHR45764:SF21">
    <property type="entry name" value="OS03G0770000 PROTEIN"/>
    <property type="match status" value="1"/>
</dbReference>
<evidence type="ECO:0000256" key="7">
    <source>
        <dbReference type="SAM" id="MobiDB-lite"/>
    </source>
</evidence>
<keyword evidence="2" id="KW-0805">Transcription regulation</keyword>
<dbReference type="GO" id="GO:0045893">
    <property type="term" value="P:positive regulation of DNA-templated transcription"/>
    <property type="evidence" value="ECO:0007669"/>
    <property type="project" value="TreeGrafter"/>
</dbReference>
<sequence length="231" mass="26872">MASTLQFFPFLLLPLSSFILSTRFFPAVMLSTFPTFESMLGNPFPAFDTATTPWESHELFPTALQLPEPAGSDVFQSPKPVISSSSSDNQGPNQDETEAMNPGPFEPDRKADIIDERKRRRMDSNRESARRSRMRKQKHLENLRNLATKLRVENRDLSNRLRFTVYQLNRVRTENDHLQTEHTILRQKLLYSRRALIVRQLQRQFAYEQQNHPAPTISQYAQLNNNHLINC</sequence>
<evidence type="ECO:0000256" key="3">
    <source>
        <dbReference type="ARBA" id="ARBA00023125"/>
    </source>
</evidence>
<evidence type="ECO:0000256" key="8">
    <source>
        <dbReference type="SAM" id="SignalP"/>
    </source>
</evidence>
<dbReference type="PANTHER" id="PTHR45764">
    <property type="entry name" value="BZIP TRANSCRIPTION FACTOR 44"/>
    <property type="match status" value="1"/>
</dbReference>
<evidence type="ECO:0000256" key="5">
    <source>
        <dbReference type="ARBA" id="ARBA00023242"/>
    </source>
</evidence>
<keyword evidence="5" id="KW-0539">Nucleus</keyword>
<keyword evidence="3" id="KW-0238">DNA-binding</keyword>
<evidence type="ECO:0000259" key="9">
    <source>
        <dbReference type="PROSITE" id="PS50217"/>
    </source>
</evidence>
<organism evidence="10 11">
    <name type="scientific">Momordica charantia</name>
    <name type="common">Bitter gourd</name>
    <name type="synonym">Balsam pear</name>
    <dbReference type="NCBI Taxonomy" id="3673"/>
    <lineage>
        <taxon>Eukaryota</taxon>
        <taxon>Viridiplantae</taxon>
        <taxon>Streptophyta</taxon>
        <taxon>Embryophyta</taxon>
        <taxon>Tracheophyta</taxon>
        <taxon>Spermatophyta</taxon>
        <taxon>Magnoliopsida</taxon>
        <taxon>eudicotyledons</taxon>
        <taxon>Gunneridae</taxon>
        <taxon>Pentapetalae</taxon>
        <taxon>rosids</taxon>
        <taxon>fabids</taxon>
        <taxon>Cucurbitales</taxon>
        <taxon>Cucurbitaceae</taxon>
        <taxon>Momordiceae</taxon>
        <taxon>Momordica</taxon>
    </lineage>
</organism>
<feature type="domain" description="BZIP" evidence="9">
    <location>
        <begin position="115"/>
        <end position="178"/>
    </location>
</feature>
<dbReference type="RefSeq" id="XP_022133118.1">
    <property type="nucleotide sequence ID" value="XM_022277426.1"/>
</dbReference>
<dbReference type="PROSITE" id="PS00036">
    <property type="entry name" value="BZIP_BASIC"/>
    <property type="match status" value="1"/>
</dbReference>
<dbReference type="InterPro" id="IPR045314">
    <property type="entry name" value="bZIP_plant_GBF1"/>
</dbReference>
<dbReference type="SMART" id="SM00338">
    <property type="entry name" value="BRLZ"/>
    <property type="match status" value="1"/>
</dbReference>
<dbReference type="KEGG" id="mcha:111005793"/>
<gene>
    <name evidence="11" type="primary">LOC111005793</name>
</gene>
<reference evidence="11" key="1">
    <citation type="submission" date="2025-08" db="UniProtKB">
        <authorList>
            <consortium name="RefSeq"/>
        </authorList>
    </citation>
    <scope>IDENTIFICATION</scope>
    <source>
        <strain evidence="11">OHB3-1</strain>
    </source>
</reference>
<keyword evidence="4" id="KW-0804">Transcription</keyword>
<dbReference type="Pfam" id="PF00170">
    <property type="entry name" value="bZIP_1"/>
    <property type="match status" value="1"/>
</dbReference>
<dbReference type="OrthoDB" id="551672at2759"/>
<feature type="coiled-coil region" evidence="6">
    <location>
        <begin position="140"/>
        <end position="188"/>
    </location>
</feature>
<evidence type="ECO:0000256" key="2">
    <source>
        <dbReference type="ARBA" id="ARBA00023015"/>
    </source>
</evidence>
<dbReference type="AlphaFoldDB" id="A0A6J1BY58"/>
<feature type="compositionally biased region" description="Basic and acidic residues" evidence="7">
    <location>
        <begin position="106"/>
        <end position="130"/>
    </location>
</feature>
<feature type="region of interest" description="Disordered" evidence="7">
    <location>
        <begin position="68"/>
        <end position="139"/>
    </location>
</feature>
<dbReference type="GO" id="GO:0000976">
    <property type="term" value="F:transcription cis-regulatory region binding"/>
    <property type="evidence" value="ECO:0007669"/>
    <property type="project" value="TreeGrafter"/>
</dbReference>
<evidence type="ECO:0000313" key="11">
    <source>
        <dbReference type="RefSeq" id="XP_022133118.1"/>
    </source>
</evidence>
<feature type="signal peptide" evidence="8">
    <location>
        <begin position="1"/>
        <end position="21"/>
    </location>
</feature>
<proteinExistence type="predicted"/>
<dbReference type="Proteomes" id="UP000504603">
    <property type="component" value="Unplaced"/>
</dbReference>
<feature type="chain" id="PRO_5026890437" evidence="8">
    <location>
        <begin position="22"/>
        <end position="231"/>
    </location>
</feature>
<evidence type="ECO:0000256" key="1">
    <source>
        <dbReference type="ARBA" id="ARBA00004123"/>
    </source>
</evidence>
<dbReference type="GeneID" id="111005793"/>
<evidence type="ECO:0000256" key="4">
    <source>
        <dbReference type="ARBA" id="ARBA00023163"/>
    </source>
</evidence>
<dbReference type="InterPro" id="IPR046347">
    <property type="entry name" value="bZIP_sf"/>
</dbReference>
<dbReference type="Gene3D" id="1.20.5.170">
    <property type="match status" value="1"/>
</dbReference>
<comment type="subcellular location">
    <subcellularLocation>
        <location evidence="1">Nucleus</location>
    </subcellularLocation>
</comment>